<protein>
    <submittedName>
        <fullName evidence="1">Uncharacterized protein</fullName>
    </submittedName>
</protein>
<sequence length="369" mass="40557">MLIVTGNQMAKRMIVGLQLVVTLVGLFSLQISADYQSALDNVGLLCKGQVLWCISQSSEVKTLVDQELYCAAIQYNSGSFSSKSCLVSTFSGCNMDKYNFLQDQACYAVGYIGSIQVRYECQRQTEICLSKSNVVRDLYNTQQYCDAVSYSSSIFSSKTCMVTDGYCFEYEYQNVYNSVCNVGTTYSPSLTTYSPASDTYYLGGVTISFICYTQSMACKSKSSTLLGLFTSEKYCDALSYSDSSFSTKACLVTNGGCSDFEYSNVKDYVCTSKTTYTIGDVTVSGLCYSQATNCLSKSSTVRALYDSQQYCAALTYSKSDFNSKSCLVTTGGCSEDEYIYVKSLKCNARSMTAGVAVLLLSLFSYIMYE</sequence>
<organism evidence="1 2">
    <name type="scientific">Biomphalaria glabrata</name>
    <name type="common">Bloodfluke planorb</name>
    <name type="synonym">Freshwater snail</name>
    <dbReference type="NCBI Taxonomy" id="6526"/>
    <lineage>
        <taxon>Eukaryota</taxon>
        <taxon>Metazoa</taxon>
        <taxon>Spiralia</taxon>
        <taxon>Lophotrochozoa</taxon>
        <taxon>Mollusca</taxon>
        <taxon>Gastropoda</taxon>
        <taxon>Heterobranchia</taxon>
        <taxon>Euthyneura</taxon>
        <taxon>Panpulmonata</taxon>
        <taxon>Hygrophila</taxon>
        <taxon>Lymnaeoidea</taxon>
        <taxon>Planorbidae</taxon>
        <taxon>Biomphalaria</taxon>
    </lineage>
</organism>
<dbReference type="VEuPathDB" id="VectorBase:BGLB031528"/>
<dbReference type="AlphaFoldDB" id="A0A2C9LJ47"/>
<reference evidence="1" key="1">
    <citation type="submission" date="2020-05" db="UniProtKB">
        <authorList>
            <consortium name="EnsemblMetazoa"/>
        </authorList>
    </citation>
    <scope>IDENTIFICATION</scope>
    <source>
        <strain evidence="1">BB02</strain>
    </source>
</reference>
<name>A0A2C9LJ47_BIOGL</name>
<evidence type="ECO:0000313" key="2">
    <source>
        <dbReference type="Proteomes" id="UP000076420"/>
    </source>
</evidence>
<dbReference type="EnsemblMetazoa" id="BGLB031528-RA">
    <property type="protein sequence ID" value="BGLB031528-PA"/>
    <property type="gene ID" value="BGLB031528"/>
</dbReference>
<dbReference type="Proteomes" id="UP000076420">
    <property type="component" value="Unassembled WGS sequence"/>
</dbReference>
<dbReference type="KEGG" id="bgt:106079306"/>
<evidence type="ECO:0000313" key="1">
    <source>
        <dbReference type="EnsemblMetazoa" id="BGLB031528-PA"/>
    </source>
</evidence>
<accession>A0A2C9LJ47</accession>
<gene>
    <name evidence="1" type="primary">106079306</name>
</gene>
<dbReference type="VEuPathDB" id="VectorBase:BGLAX_049519"/>
<proteinExistence type="predicted"/>